<evidence type="ECO:0000313" key="1">
    <source>
        <dbReference type="EMBL" id="MCW0484185.1"/>
    </source>
</evidence>
<dbReference type="Proteomes" id="UP001163821">
    <property type="component" value="Unassembled WGS sequence"/>
</dbReference>
<evidence type="ECO:0000313" key="2">
    <source>
        <dbReference type="Proteomes" id="UP001163821"/>
    </source>
</evidence>
<name>A0AA41Y949_9BACT</name>
<dbReference type="AlphaFoldDB" id="A0AA41Y949"/>
<dbReference type="RefSeq" id="WP_282592778.1">
    <property type="nucleotide sequence ID" value="NZ_JAPAAF010000030.1"/>
</dbReference>
<sequence>MKTLVKTGFYTLVMMLVLVVSGFAQIPGDQSKPEKKKHLRMVKIENGVKTELDTTIVGDGDFTWFEGDFPHNLDSVIHSKMKRFEFDLQDDESGKSRKFVFVSPGGEDEWMMHEFDFPEVDSLRRMIHLHHKKALGDKDVMIFKGKAPIPPHPPLPPMPRVKVMHGGNVIDLDAPEIISYKKKDLSGDREKIEIIRKKRPEKEMRMEEEIIMESPEE</sequence>
<reference evidence="1" key="1">
    <citation type="submission" date="2022-10" db="EMBL/GenBank/DDBJ databases">
        <title>Gaoshiqiia sediminis gen. nov., sp. nov., isolated from coastal sediment.</title>
        <authorList>
            <person name="Yu W.X."/>
            <person name="Mu D.S."/>
            <person name="Du J.Z."/>
            <person name="Liang Y.Q."/>
        </authorList>
    </citation>
    <scope>NUCLEOTIDE SEQUENCE</scope>
    <source>
        <strain evidence="1">A06</strain>
    </source>
</reference>
<dbReference type="EMBL" id="JAPAAF010000030">
    <property type="protein sequence ID" value="MCW0484185.1"/>
    <property type="molecule type" value="Genomic_DNA"/>
</dbReference>
<keyword evidence="2" id="KW-1185">Reference proteome</keyword>
<comment type="caution">
    <text evidence="1">The sequence shown here is derived from an EMBL/GenBank/DDBJ whole genome shotgun (WGS) entry which is preliminary data.</text>
</comment>
<organism evidence="1 2">
    <name type="scientific">Gaoshiqia sediminis</name>
    <dbReference type="NCBI Taxonomy" id="2986998"/>
    <lineage>
        <taxon>Bacteria</taxon>
        <taxon>Pseudomonadati</taxon>
        <taxon>Bacteroidota</taxon>
        <taxon>Bacteroidia</taxon>
        <taxon>Marinilabiliales</taxon>
        <taxon>Prolixibacteraceae</taxon>
        <taxon>Gaoshiqia</taxon>
    </lineage>
</organism>
<gene>
    <name evidence="1" type="ORF">N2K84_15700</name>
</gene>
<accession>A0AA41Y949</accession>
<protein>
    <submittedName>
        <fullName evidence="1">Uncharacterized protein</fullName>
    </submittedName>
</protein>
<proteinExistence type="predicted"/>